<dbReference type="CDD" id="cd01646">
    <property type="entry name" value="RT_Bac_retron_I"/>
    <property type="match status" value="1"/>
</dbReference>
<dbReference type="InterPro" id="IPR043502">
    <property type="entry name" value="DNA/RNA_pol_sf"/>
</dbReference>
<evidence type="ECO:0000313" key="4">
    <source>
        <dbReference type="EMBL" id="TFZ39613.1"/>
    </source>
</evidence>
<dbReference type="PANTHER" id="PTHR34047:SF8">
    <property type="entry name" value="PROTEIN YKFC"/>
    <property type="match status" value="1"/>
</dbReference>
<dbReference type="GO" id="GO:0003964">
    <property type="term" value="F:RNA-directed DNA polymerase activity"/>
    <property type="evidence" value="ECO:0007669"/>
    <property type="project" value="UniProtKB-KW"/>
</dbReference>
<dbReference type="InterPro" id="IPR000477">
    <property type="entry name" value="RT_dom"/>
</dbReference>
<keyword evidence="4" id="KW-0695">RNA-directed DNA polymerase</keyword>
<dbReference type="PROSITE" id="PS50878">
    <property type="entry name" value="RT_POL"/>
    <property type="match status" value="1"/>
</dbReference>
<feature type="domain" description="Reverse transcriptase" evidence="2">
    <location>
        <begin position="1"/>
        <end position="228"/>
    </location>
</feature>
<evidence type="ECO:0000313" key="6">
    <source>
        <dbReference type="Proteomes" id="UP000297725"/>
    </source>
</evidence>
<dbReference type="EMBL" id="CP038865">
    <property type="protein sequence ID" value="QCA29460.1"/>
    <property type="molecule type" value="Genomic_DNA"/>
</dbReference>
<dbReference type="Proteomes" id="UP000297725">
    <property type="component" value="Unassembled WGS sequence"/>
</dbReference>
<accession>A0AAJ5JQ82</accession>
<organism evidence="4 6">
    <name type="scientific">Vagococcus xieshaowenii</name>
    <dbReference type="NCBI Taxonomy" id="2562451"/>
    <lineage>
        <taxon>Bacteria</taxon>
        <taxon>Bacillati</taxon>
        <taxon>Bacillota</taxon>
        <taxon>Bacilli</taxon>
        <taxon>Lactobacillales</taxon>
        <taxon>Enterococcaceae</taxon>
        <taxon>Vagococcus</taxon>
    </lineage>
</organism>
<keyword evidence="4" id="KW-0548">Nucleotidyltransferase</keyword>
<evidence type="ECO:0000313" key="5">
    <source>
        <dbReference type="Proteomes" id="UP000296883"/>
    </source>
</evidence>
<proteinExistence type="predicted"/>
<name>A0AAJ5JQ82_9ENTE</name>
<dbReference type="EMBL" id="SRHU01000032">
    <property type="protein sequence ID" value="TFZ39613.1"/>
    <property type="molecule type" value="Genomic_DNA"/>
</dbReference>
<reference evidence="3 5" key="2">
    <citation type="journal article" date="2020" name="Int. J. Syst. Evol. Microbiol.">
        <title>Vagococcus xieshaowenii sp. nov., isolated from snow finch (Montifringilla taczanowskii) cloacal content.</title>
        <authorList>
            <person name="Ge Y."/>
            <person name="Yang J."/>
            <person name="Lai X.H."/>
            <person name="Zhang G."/>
            <person name="Jin D."/>
            <person name="Lu S."/>
            <person name="Wang B."/>
            <person name="Huang Y."/>
            <person name="Huang Y."/>
            <person name="Ren Z."/>
            <person name="Zhang X."/>
            <person name="Xu J."/>
        </authorList>
    </citation>
    <scope>NUCLEOTIDE SEQUENCE [LARGE SCALE GENOMIC DNA]</scope>
    <source>
        <strain evidence="3">Personal::cf-49</strain>
        <strain evidence="5">personal::cf-49</strain>
    </source>
</reference>
<reference evidence="4 6" key="1">
    <citation type="submission" date="2019-03" db="EMBL/GenBank/DDBJ databases">
        <title>Vagococcus sp. was isolated fron gut of Carduelis flavirostris.</title>
        <authorList>
            <person name="Ge Y."/>
        </authorList>
    </citation>
    <scope>NUCLEOTIDE SEQUENCE [LARGE SCALE GENOMIC DNA]</scope>
    <source>
        <strain evidence="4 6">CF-210</strain>
    </source>
</reference>
<dbReference type="SUPFAM" id="SSF56672">
    <property type="entry name" value="DNA/RNA polymerases"/>
    <property type="match status" value="1"/>
</dbReference>
<dbReference type="InterPro" id="IPR043128">
    <property type="entry name" value="Rev_trsase/Diguanyl_cyclase"/>
</dbReference>
<keyword evidence="5" id="KW-1185">Reference proteome</keyword>
<dbReference type="Gene3D" id="3.30.70.270">
    <property type="match status" value="1"/>
</dbReference>
<dbReference type="InterPro" id="IPR051083">
    <property type="entry name" value="GrpII_Intron_Splice-Mob/Def"/>
</dbReference>
<dbReference type="PANTHER" id="PTHR34047">
    <property type="entry name" value="NUCLEAR INTRON MATURASE 1, MITOCHONDRIAL-RELATED"/>
    <property type="match status" value="1"/>
</dbReference>
<evidence type="ECO:0000256" key="1">
    <source>
        <dbReference type="ARBA" id="ARBA00022457"/>
    </source>
</evidence>
<dbReference type="Pfam" id="PF00078">
    <property type="entry name" value="RVT_1"/>
    <property type="match status" value="1"/>
</dbReference>
<dbReference type="AlphaFoldDB" id="A0AAJ5JQ82"/>
<evidence type="ECO:0000313" key="3">
    <source>
        <dbReference type="EMBL" id="QCA29460.1"/>
    </source>
</evidence>
<dbReference type="Proteomes" id="UP000296883">
    <property type="component" value="Chromosome"/>
</dbReference>
<sequence>MLSALKEGAYQHGGYRTFVVTDSKRRVISASTFVDRLVNYALCQRYIIPYTEPFLLPHTAACRRRRGTSYARRNLRQFIHQLSSHDKATCYVLRVDIRHFYDSIPHARLKQFIASAPYPEEVKGLCYQIIESYHASPGKGLPLGNQTSQWWANATLHSLDTLIVQQLGHRFYARYMDDLVLLHPDKQALQVTRQHIIQHLWELGLAYHPRKTQLFPLKNGVEWLGWRYQLTANQGCYHVLPQRIKRRLRLKFKHQPLANEHVTTYRHYLQTGKAYFFSKRYLPSSSRSFNEGL</sequence>
<protein>
    <submittedName>
        <fullName evidence="4">RNA-directed DNA polymerase</fullName>
    </submittedName>
</protein>
<gene>
    <name evidence="4" type="ORF">E4031_08670</name>
    <name evidence="3" type="ORF">E4Z98_09070</name>
</gene>
<keyword evidence="1" id="KW-0515">Mutator protein</keyword>
<evidence type="ECO:0000259" key="2">
    <source>
        <dbReference type="PROSITE" id="PS50878"/>
    </source>
</evidence>
<keyword evidence="4" id="KW-0808">Transferase</keyword>